<dbReference type="SUPFAM" id="SSF48403">
    <property type="entry name" value="Ankyrin repeat"/>
    <property type="match status" value="1"/>
</dbReference>
<evidence type="ECO:0000313" key="4">
    <source>
        <dbReference type="EMBL" id="PGH18656.1"/>
    </source>
</evidence>
<dbReference type="STRING" id="1447883.A0A2B7YAU1"/>
<dbReference type="EMBL" id="PDNA01000056">
    <property type="protein sequence ID" value="PGH18656.1"/>
    <property type="molecule type" value="Genomic_DNA"/>
</dbReference>
<feature type="repeat" description="ANK" evidence="3">
    <location>
        <begin position="145"/>
        <end position="177"/>
    </location>
</feature>
<dbReference type="PROSITE" id="PS50297">
    <property type="entry name" value="ANK_REP_REGION"/>
    <property type="match status" value="5"/>
</dbReference>
<dbReference type="Pfam" id="PF12796">
    <property type="entry name" value="Ank_2"/>
    <property type="match status" value="2"/>
</dbReference>
<comment type="caution">
    <text evidence="4">The sequence shown here is derived from an EMBL/GenBank/DDBJ whole genome shotgun (WGS) entry which is preliminary data.</text>
</comment>
<dbReference type="PANTHER" id="PTHR24180">
    <property type="entry name" value="CYCLIN-DEPENDENT KINASE INHIBITOR 2C-RELATED"/>
    <property type="match status" value="1"/>
</dbReference>
<dbReference type="PANTHER" id="PTHR24180:SF45">
    <property type="entry name" value="POLY [ADP-RIBOSE] POLYMERASE TANKYRASE"/>
    <property type="match status" value="1"/>
</dbReference>
<evidence type="ECO:0000256" key="2">
    <source>
        <dbReference type="ARBA" id="ARBA00023043"/>
    </source>
</evidence>
<proteinExistence type="predicted"/>
<dbReference type="Proteomes" id="UP000224634">
    <property type="component" value="Unassembled WGS sequence"/>
</dbReference>
<dbReference type="InterPro" id="IPR016477">
    <property type="entry name" value="Fructo-/Ketosamine-3-kinase"/>
</dbReference>
<feature type="repeat" description="ANK" evidence="3">
    <location>
        <begin position="79"/>
        <end position="111"/>
    </location>
</feature>
<sequence>MDLNANIEVRDREGMTLLQTAAWNGHEKVVILLPKRGAQVEARDREGWTSLHHASWNGHATVVQMLLQKGADVNAKNNESNTPLYHATWNGHLEVVKLLLQGNADVNERCTDGETTLQQAAWRGHIEVATVLIEAGADLNIRSRSGRTALHDAATNGQQDMVDLLLRAGADSSLMTEDGQTAFEAAKENSYYDVARYLESQGGVVQSEGTQEEGEPDGMNERRTGLGVDPAITALLNLDSSLCTMQGHGDACSSEPFKITAMVDGEKRFYFTKICKIGEMFEGEYASLKALHNAVPSICPLNIGHGKLVNSDDYFLLTEFLDVNARTNDPASGLSFAQKLAALHKKPAPIPEGSSRPISWADFYATNRLHAILGLIEESHGADEELRDWIEKDRFNYCTKTTSRWLLGLGGKGGLEEVAFDASCCYAHSEYELGLMRMFGGFSAGFFSEYHRLVPKTGTCE</sequence>
<dbReference type="PROSITE" id="PS50088">
    <property type="entry name" value="ANK_REPEAT"/>
    <property type="match status" value="5"/>
</dbReference>
<feature type="repeat" description="ANK" evidence="3">
    <location>
        <begin position="46"/>
        <end position="78"/>
    </location>
</feature>
<dbReference type="Gene3D" id="1.25.40.20">
    <property type="entry name" value="Ankyrin repeat-containing domain"/>
    <property type="match status" value="3"/>
</dbReference>
<dbReference type="SMART" id="SM00248">
    <property type="entry name" value="ANK"/>
    <property type="match status" value="6"/>
</dbReference>
<gene>
    <name evidence="4" type="ORF">AJ80_04403</name>
</gene>
<dbReference type="AlphaFoldDB" id="A0A2B7YAU1"/>
<protein>
    <submittedName>
        <fullName evidence="4">Uncharacterized protein</fullName>
    </submittedName>
</protein>
<dbReference type="InterPro" id="IPR051637">
    <property type="entry name" value="Ank_repeat_dom-contain_49"/>
</dbReference>
<dbReference type="OrthoDB" id="5416940at2759"/>
<feature type="repeat" description="ANK" evidence="3">
    <location>
        <begin position="13"/>
        <end position="45"/>
    </location>
</feature>
<dbReference type="InterPro" id="IPR036770">
    <property type="entry name" value="Ankyrin_rpt-contain_sf"/>
</dbReference>
<evidence type="ECO:0000313" key="5">
    <source>
        <dbReference type="Proteomes" id="UP000224634"/>
    </source>
</evidence>
<keyword evidence="5" id="KW-1185">Reference proteome</keyword>
<accession>A0A2B7YAU1</accession>
<organism evidence="4 5">
    <name type="scientific">Polytolypa hystricis (strain UAMH7299)</name>
    <dbReference type="NCBI Taxonomy" id="1447883"/>
    <lineage>
        <taxon>Eukaryota</taxon>
        <taxon>Fungi</taxon>
        <taxon>Dikarya</taxon>
        <taxon>Ascomycota</taxon>
        <taxon>Pezizomycotina</taxon>
        <taxon>Eurotiomycetes</taxon>
        <taxon>Eurotiomycetidae</taxon>
        <taxon>Onygenales</taxon>
        <taxon>Onygenales incertae sedis</taxon>
        <taxon>Polytolypa</taxon>
    </lineage>
</organism>
<dbReference type="Pfam" id="PF13637">
    <property type="entry name" value="Ank_4"/>
    <property type="match status" value="1"/>
</dbReference>
<keyword evidence="2 3" id="KW-0040">ANK repeat</keyword>
<dbReference type="Pfam" id="PF03881">
    <property type="entry name" value="Fructosamin_kin"/>
    <property type="match status" value="1"/>
</dbReference>
<reference evidence="4 5" key="1">
    <citation type="submission" date="2017-10" db="EMBL/GenBank/DDBJ databases">
        <title>Comparative genomics in systemic dimorphic fungi from Ajellomycetaceae.</title>
        <authorList>
            <person name="Munoz J.F."/>
            <person name="Mcewen J.G."/>
            <person name="Clay O.K."/>
            <person name="Cuomo C.A."/>
        </authorList>
    </citation>
    <scope>NUCLEOTIDE SEQUENCE [LARGE SCALE GENOMIC DNA]</scope>
    <source>
        <strain evidence="4 5">UAMH7299</strain>
    </source>
</reference>
<evidence type="ECO:0000256" key="1">
    <source>
        <dbReference type="ARBA" id="ARBA00022737"/>
    </source>
</evidence>
<dbReference type="InterPro" id="IPR002110">
    <property type="entry name" value="Ankyrin_rpt"/>
</dbReference>
<keyword evidence="1" id="KW-0677">Repeat</keyword>
<feature type="repeat" description="ANK" evidence="3">
    <location>
        <begin position="112"/>
        <end position="144"/>
    </location>
</feature>
<name>A0A2B7YAU1_POLH7</name>
<dbReference type="Gene3D" id="3.90.1200.10">
    <property type="match status" value="1"/>
</dbReference>
<evidence type="ECO:0000256" key="3">
    <source>
        <dbReference type="PROSITE-ProRule" id="PRU00023"/>
    </source>
</evidence>
<dbReference type="PRINTS" id="PR01415">
    <property type="entry name" value="ANKYRIN"/>
</dbReference>